<gene>
    <name evidence="1" type="ORF">MQH31_17700</name>
</gene>
<reference evidence="1" key="1">
    <citation type="submission" date="2022-03" db="EMBL/GenBank/DDBJ databases">
        <title>Cryobacterium sp. nov. strain ZS14-85, isolated from Antarctic soil.</title>
        <authorList>
            <person name="Li J."/>
            <person name="Niu G."/>
        </authorList>
    </citation>
    <scope>NUCLEOTIDE SEQUENCE</scope>
    <source>
        <strain evidence="1">ZS14-85</strain>
    </source>
</reference>
<dbReference type="RefSeq" id="WP_243013133.1">
    <property type="nucleotide sequence ID" value="NZ_JALGAR010000006.1"/>
</dbReference>
<evidence type="ECO:0000313" key="1">
    <source>
        <dbReference type="EMBL" id="MCI4659642.1"/>
    </source>
</evidence>
<protein>
    <recommendedName>
        <fullName evidence="3">Deoxynucleotide monophosphate kinase</fullName>
    </recommendedName>
</protein>
<evidence type="ECO:0000313" key="2">
    <source>
        <dbReference type="Proteomes" id="UP001165341"/>
    </source>
</evidence>
<organism evidence="1 2">
    <name type="scientific">Cryobacterium zhongshanensis</name>
    <dbReference type="NCBI Taxonomy" id="2928153"/>
    <lineage>
        <taxon>Bacteria</taxon>
        <taxon>Bacillati</taxon>
        <taxon>Actinomycetota</taxon>
        <taxon>Actinomycetes</taxon>
        <taxon>Micrococcales</taxon>
        <taxon>Microbacteriaceae</taxon>
        <taxon>Cryobacterium</taxon>
    </lineage>
</organism>
<dbReference type="AlphaFoldDB" id="A0AA41QXZ4"/>
<dbReference type="EMBL" id="JALGAR010000006">
    <property type="protein sequence ID" value="MCI4659642.1"/>
    <property type="molecule type" value="Genomic_DNA"/>
</dbReference>
<dbReference type="SUPFAM" id="SSF52540">
    <property type="entry name" value="P-loop containing nucleoside triphosphate hydrolases"/>
    <property type="match status" value="1"/>
</dbReference>
<comment type="caution">
    <text evidence="1">The sequence shown here is derived from an EMBL/GenBank/DDBJ whole genome shotgun (WGS) entry which is preliminary data.</text>
</comment>
<name>A0AA41QXZ4_9MICO</name>
<keyword evidence="2" id="KW-1185">Reference proteome</keyword>
<dbReference type="Gene3D" id="3.40.50.300">
    <property type="entry name" value="P-loop containing nucleotide triphosphate hydrolases"/>
    <property type="match status" value="1"/>
</dbReference>
<dbReference type="Proteomes" id="UP001165341">
    <property type="component" value="Unassembled WGS sequence"/>
</dbReference>
<dbReference type="InterPro" id="IPR027417">
    <property type="entry name" value="P-loop_NTPase"/>
</dbReference>
<proteinExistence type="predicted"/>
<accession>A0AA41QXZ4</accession>
<evidence type="ECO:0008006" key="3">
    <source>
        <dbReference type="Google" id="ProtNLM"/>
    </source>
</evidence>
<sequence>MAERLIIAMTGLAQSGKDTVGEHLAAVHGFTREAFADDMRKALYAINPPVISTGNPSGAPFEMLADYVDRVGWDEARKHAGVHGPLRRTGTEGGWMIHGERLWIDRVEKRVQALRRGIPVVITDCRTPQEAAWVREHGGFIFRVDRAGQACEHGELAVHSAEITAIGHDFLIVNNGSLASLHAQVDAVLSMTSDRHKGRR</sequence>